<dbReference type="GO" id="GO:0030255">
    <property type="term" value="P:protein secretion by the type IV secretion system"/>
    <property type="evidence" value="ECO:0007669"/>
    <property type="project" value="InterPro"/>
</dbReference>
<name>A0A3P3EN50_9BURK</name>
<dbReference type="RefSeq" id="WP_124960025.1">
    <property type="nucleotide sequence ID" value="NZ_RQXU01000011.1"/>
</dbReference>
<dbReference type="InterPro" id="IPR007688">
    <property type="entry name" value="Conjugal_tfr_TrbL/VirB6"/>
</dbReference>
<evidence type="ECO:0000313" key="8">
    <source>
        <dbReference type="Proteomes" id="UP000271137"/>
    </source>
</evidence>
<dbReference type="Pfam" id="PF04610">
    <property type="entry name" value="TrbL"/>
    <property type="match status" value="1"/>
</dbReference>
<dbReference type="EMBL" id="RQXU01000011">
    <property type="protein sequence ID" value="RRH86808.1"/>
    <property type="molecule type" value="Genomic_DNA"/>
</dbReference>
<comment type="caution">
    <text evidence="6">The sequence shown here is derived from an EMBL/GenBank/DDBJ whole genome shotgun (WGS) entry which is preliminary data.</text>
</comment>
<dbReference type="Proteomes" id="UP000271590">
    <property type="component" value="Unassembled WGS sequence"/>
</dbReference>
<feature type="transmembrane region" description="Helical" evidence="5">
    <location>
        <begin position="62"/>
        <end position="80"/>
    </location>
</feature>
<comment type="subcellular location">
    <subcellularLocation>
        <location evidence="1">Membrane</location>
        <topology evidence="1">Multi-pass membrane protein</topology>
    </subcellularLocation>
</comment>
<feature type="transmembrane region" description="Helical" evidence="5">
    <location>
        <begin position="135"/>
        <end position="159"/>
    </location>
</feature>
<reference evidence="7 8" key="2">
    <citation type="submission" date="2018-12" db="EMBL/GenBank/DDBJ databases">
        <title>The genome sequences of strain 502.</title>
        <authorList>
            <person name="Gao J."/>
            <person name="Sun J."/>
        </authorList>
    </citation>
    <scope>NUCLEOTIDE SEQUENCE [LARGE SCALE GENOMIC DNA]</scope>
    <source>
        <strain evidence="7 8">502</strain>
    </source>
</reference>
<feature type="transmembrane region" description="Helical" evidence="5">
    <location>
        <begin position="33"/>
        <end position="50"/>
    </location>
</feature>
<evidence type="ECO:0000313" key="7">
    <source>
        <dbReference type="EMBL" id="RSZ32853.1"/>
    </source>
</evidence>
<evidence type="ECO:0000256" key="3">
    <source>
        <dbReference type="ARBA" id="ARBA00022989"/>
    </source>
</evidence>
<proteinExistence type="predicted"/>
<sequence>MGFFEQFFTWLHGQLAAYVSANAARVASAIEPVAVTLATIYIMMWGYLSLTGRIQEPIWEGVRRILVIGIVLGIGLRLWIYNDVVVDTFTHGPDQLAVAILGSSSTVSVVDQIWIDGNLTAEQLLSKGSVLNANFAYYLAGFLVYLLVGLTVVTTAFLLALSKVALALILALGPIFVVLLFFDASKRLFEAWVAQLANYALITILATLAAALLLSVLRSYTKNTASLGGAITIAEGARVCIASALVFLIMRQVMSIAAGLASGIALSSFNAASGLVNWAMGGAKRTSYELGRGVLDGLRREPGSRWDSFRRLAGNRVGAGVASIRGIGSSRRGGTVLSREQVMPSLSRSR</sequence>
<feature type="transmembrane region" description="Helical" evidence="5">
    <location>
        <begin position="166"/>
        <end position="184"/>
    </location>
</feature>
<evidence type="ECO:0000313" key="9">
    <source>
        <dbReference type="Proteomes" id="UP000271590"/>
    </source>
</evidence>
<dbReference type="AlphaFoldDB" id="A0A3P3EN50"/>
<evidence type="ECO:0000256" key="2">
    <source>
        <dbReference type="ARBA" id="ARBA00022692"/>
    </source>
</evidence>
<evidence type="ECO:0000256" key="4">
    <source>
        <dbReference type="ARBA" id="ARBA00023136"/>
    </source>
</evidence>
<evidence type="ECO:0000256" key="5">
    <source>
        <dbReference type="SAM" id="Phobius"/>
    </source>
</evidence>
<keyword evidence="3 5" id="KW-1133">Transmembrane helix</keyword>
<protein>
    <submittedName>
        <fullName evidence="6">Type IV secretion system protein</fullName>
    </submittedName>
</protein>
<dbReference type="GO" id="GO:0016020">
    <property type="term" value="C:membrane"/>
    <property type="evidence" value="ECO:0007669"/>
    <property type="project" value="UniProtKB-SubCell"/>
</dbReference>
<dbReference type="EMBL" id="RXFQ01000012">
    <property type="protein sequence ID" value="RSZ32853.1"/>
    <property type="molecule type" value="Genomic_DNA"/>
</dbReference>
<keyword evidence="2 5" id="KW-0812">Transmembrane</keyword>
<evidence type="ECO:0000256" key="1">
    <source>
        <dbReference type="ARBA" id="ARBA00004141"/>
    </source>
</evidence>
<dbReference type="Proteomes" id="UP000271137">
    <property type="component" value="Unassembled WGS sequence"/>
</dbReference>
<feature type="transmembrane region" description="Helical" evidence="5">
    <location>
        <begin position="196"/>
        <end position="217"/>
    </location>
</feature>
<keyword evidence="4 5" id="KW-0472">Membrane</keyword>
<feature type="transmembrane region" description="Helical" evidence="5">
    <location>
        <begin position="229"/>
        <end position="250"/>
    </location>
</feature>
<keyword evidence="8" id="KW-1185">Reference proteome</keyword>
<reference evidence="6 9" key="1">
    <citation type="submission" date="2018-11" db="EMBL/GenBank/DDBJ databases">
        <title>The genome of Variovorax sp T529.</title>
        <authorList>
            <person name="Gao J."/>
        </authorList>
    </citation>
    <scope>NUCLEOTIDE SEQUENCE [LARGE SCALE GENOMIC DNA]</scope>
    <source>
        <strain evidence="6 9">T529</strain>
    </source>
</reference>
<evidence type="ECO:0000313" key="6">
    <source>
        <dbReference type="EMBL" id="RRH86808.1"/>
    </source>
</evidence>
<accession>A0A3P3EN50</accession>
<organism evidence="6 9">
    <name type="scientific">Variovorax beijingensis</name>
    <dbReference type="NCBI Taxonomy" id="2496117"/>
    <lineage>
        <taxon>Bacteria</taxon>
        <taxon>Pseudomonadati</taxon>
        <taxon>Pseudomonadota</taxon>
        <taxon>Betaproteobacteria</taxon>
        <taxon>Burkholderiales</taxon>
        <taxon>Comamonadaceae</taxon>
        <taxon>Variovorax</taxon>
    </lineage>
</organism>
<feature type="transmembrane region" description="Helical" evidence="5">
    <location>
        <begin position="256"/>
        <end position="280"/>
    </location>
</feature>
<gene>
    <name evidence="6" type="ORF">EH244_19580</name>
    <name evidence="7" type="ORF">EJO66_20605</name>
</gene>